<keyword evidence="2" id="KW-1185">Reference proteome</keyword>
<gene>
    <name evidence="1" type="ORF">PIB30_029199</name>
</gene>
<dbReference type="EMBL" id="JASCZI010000118">
    <property type="protein sequence ID" value="MED6108974.1"/>
    <property type="molecule type" value="Genomic_DNA"/>
</dbReference>
<evidence type="ECO:0000313" key="2">
    <source>
        <dbReference type="Proteomes" id="UP001341840"/>
    </source>
</evidence>
<sequence length="146" mass="15578">MQAQFFTLLHSSEYSASKPEILYVTPPPTTLPPPWPPTPPLKGPAASFSFCVISISSPPETAVVAPSIVVHSSQPLSLLVVHLKEPSPLSVALSPSPASVAAGEECPSQPSLRHGQRTLKPASVLLDFGILFVTLDLTYKKNLRMV</sequence>
<dbReference type="Proteomes" id="UP001341840">
    <property type="component" value="Unassembled WGS sequence"/>
</dbReference>
<accession>A0ABU6QAP0</accession>
<protein>
    <submittedName>
        <fullName evidence="1">Uncharacterized protein</fullName>
    </submittedName>
</protein>
<proteinExistence type="predicted"/>
<comment type="caution">
    <text evidence="1">The sequence shown here is derived from an EMBL/GenBank/DDBJ whole genome shotgun (WGS) entry which is preliminary data.</text>
</comment>
<evidence type="ECO:0000313" key="1">
    <source>
        <dbReference type="EMBL" id="MED6108974.1"/>
    </source>
</evidence>
<name>A0ABU6QAP0_9FABA</name>
<reference evidence="1 2" key="1">
    <citation type="journal article" date="2023" name="Plants (Basel)">
        <title>Bridging the Gap: Combining Genomics and Transcriptomics Approaches to Understand Stylosanthes scabra, an Orphan Legume from the Brazilian Caatinga.</title>
        <authorList>
            <person name="Ferreira-Neto J.R.C."/>
            <person name="da Silva M.D."/>
            <person name="Binneck E."/>
            <person name="de Melo N.F."/>
            <person name="da Silva R.H."/>
            <person name="de Melo A.L.T.M."/>
            <person name="Pandolfi V."/>
            <person name="Bustamante F.O."/>
            <person name="Brasileiro-Vidal A.C."/>
            <person name="Benko-Iseppon A.M."/>
        </authorList>
    </citation>
    <scope>NUCLEOTIDE SEQUENCE [LARGE SCALE GENOMIC DNA]</scope>
    <source>
        <tissue evidence="1">Leaves</tissue>
    </source>
</reference>
<organism evidence="1 2">
    <name type="scientific">Stylosanthes scabra</name>
    <dbReference type="NCBI Taxonomy" id="79078"/>
    <lineage>
        <taxon>Eukaryota</taxon>
        <taxon>Viridiplantae</taxon>
        <taxon>Streptophyta</taxon>
        <taxon>Embryophyta</taxon>
        <taxon>Tracheophyta</taxon>
        <taxon>Spermatophyta</taxon>
        <taxon>Magnoliopsida</taxon>
        <taxon>eudicotyledons</taxon>
        <taxon>Gunneridae</taxon>
        <taxon>Pentapetalae</taxon>
        <taxon>rosids</taxon>
        <taxon>fabids</taxon>
        <taxon>Fabales</taxon>
        <taxon>Fabaceae</taxon>
        <taxon>Papilionoideae</taxon>
        <taxon>50 kb inversion clade</taxon>
        <taxon>dalbergioids sensu lato</taxon>
        <taxon>Dalbergieae</taxon>
        <taxon>Pterocarpus clade</taxon>
        <taxon>Stylosanthes</taxon>
    </lineage>
</organism>